<gene>
    <name evidence="1" type="ORF">ACFSBX_19390</name>
</gene>
<name>A0ABD6CTI8_9EURY</name>
<comment type="caution">
    <text evidence="1">The sequence shown here is derived from an EMBL/GenBank/DDBJ whole genome shotgun (WGS) entry which is preliminary data.</text>
</comment>
<organism evidence="1 2">
    <name type="scientific">Halobellus rarus</name>
    <dbReference type="NCBI Taxonomy" id="1126237"/>
    <lineage>
        <taxon>Archaea</taxon>
        <taxon>Methanobacteriati</taxon>
        <taxon>Methanobacteriota</taxon>
        <taxon>Stenosarchaea group</taxon>
        <taxon>Halobacteria</taxon>
        <taxon>Halobacteriales</taxon>
        <taxon>Haloferacaceae</taxon>
        <taxon>Halobellus</taxon>
    </lineage>
</organism>
<dbReference type="RefSeq" id="WP_256422110.1">
    <property type="nucleotide sequence ID" value="NZ_JANHDI010000010.1"/>
</dbReference>
<dbReference type="EMBL" id="JBHUDK010000035">
    <property type="protein sequence ID" value="MFD1601101.1"/>
    <property type="molecule type" value="Genomic_DNA"/>
</dbReference>
<evidence type="ECO:0000313" key="2">
    <source>
        <dbReference type="Proteomes" id="UP001597085"/>
    </source>
</evidence>
<proteinExistence type="predicted"/>
<accession>A0ABD6CTI8</accession>
<sequence length="1277" mass="142947">MTIRDLFHSDPTRQLEEVQKVNARERAKTDVREFHETESSERVLTELADTITTHPSEAARFLYIHATFGSGKTHLLKLVGLVVDNDSEFAELGDRLATKWAGFDELQRSIAESHIDRLKPVFLNLLDRDASKEPPLPFLIYEAIGRELGYPTDPNWLLEWAWRLDMEYDGVWDAIQEAEYDGKTFDDVLSERASLRSWLYAVVPTLDETAGTDLDDESSVKASIEQAETDIDPEAFDPADLVQRVETATQSLNTGGKQTELLLGLDEVALFVGDSRHRYREFEETMEALQRGPNPVVVTTGQYSLPATRENLIGEASADHWTGQQVPLEGADTEIIVRKRWLQKATPDGEERVESLLSSMSDLSLATYAPITSSDPNPIESYPFREYDLSLLRAVMQELITQGRSTDREYIQGRALLVLVRSLFTKFDWAEKEEGALVTWDVLFDLLVEETTYLPLWVQEMIDNTLIPTFDGDEDAWEVRLAKALYLLNQTPAVPSTPENLGRLMVKDVTFSVTDVVDRTESGLETLVNKQKVLTETNDEGDEVYTLVSEEQESILGRAQDKAAQISPHQLSAWIESRLRENDEFFKSDGSRHEVDLGDERLVPLRYEYSVLDPVDRAPTPSYDALGVRILADSEDSISEQVETWQSVNDGREGGEHLLITVEIPETMLERIQNVIGMGQVLDEETESHEELEREHRTDKRRLEASVSEILEDASVYTVHEHRGERTTVLEDVIADQLAAVFGSSRRVLSQPLVEVDDATSMASFFRGSGDWPLSETDAAILGIDTATATIADSGWVPEFIEQYERQKSVDVEALLQQTRTANGDYRGTPQESIAALCITLATSNESVVLKQDTEYLTEPAAIGRQVRTKGGLTSIQIRFGVKVIDPKAVKKLARVVLDREPDGDGPDEWVAELGTWVDEHSTLVKRTLKHASREFDVSLPAFEAAIEPALAGKELSTADVGGDFDLETILAEAETFADARELFDTDEDGNTLWRRFSEQLNVMSSLYPNASITASMRATKTSDVVPSTPTVESRLEDAKAHRLQTVEAQYQRITGEPAEGSDPNTICEDLTDWLRTNEDSVRQRVDIVTTTFGDATFDALEAVFQSAWDGEDVSEADLVDSVVVQDAKTFETVRPLFEEDDGDSLWVQLQRAGERLRRKHPDSPTTETVETMIASARPPTEQRARRLLEQAADPKPKGTGDETWDELQRVADRLRGELPNATITDEVTAAVDTTDRPPEERAEELLDEARTMLSRKAAVAEALDELDEGDIVLIED</sequence>
<evidence type="ECO:0000313" key="1">
    <source>
        <dbReference type="EMBL" id="MFD1601101.1"/>
    </source>
</evidence>
<protein>
    <submittedName>
        <fullName evidence="1">Uncharacterized protein</fullName>
    </submittedName>
</protein>
<dbReference type="Proteomes" id="UP001597085">
    <property type="component" value="Unassembled WGS sequence"/>
</dbReference>
<dbReference type="AlphaFoldDB" id="A0ABD6CTI8"/>
<keyword evidence="2" id="KW-1185">Reference proteome</keyword>
<reference evidence="1 2" key="1">
    <citation type="journal article" date="2019" name="Int. J. Syst. Evol. Microbiol.">
        <title>The Global Catalogue of Microorganisms (GCM) 10K type strain sequencing project: providing services to taxonomists for standard genome sequencing and annotation.</title>
        <authorList>
            <consortium name="The Broad Institute Genomics Platform"/>
            <consortium name="The Broad Institute Genome Sequencing Center for Infectious Disease"/>
            <person name="Wu L."/>
            <person name="Ma J."/>
        </authorList>
    </citation>
    <scope>NUCLEOTIDE SEQUENCE [LARGE SCALE GENOMIC DNA]</scope>
    <source>
        <strain evidence="1 2">CGMCC 1.12121</strain>
    </source>
</reference>